<dbReference type="EMBL" id="FOLL01000013">
    <property type="protein sequence ID" value="SFC51817.1"/>
    <property type="molecule type" value="Genomic_DNA"/>
</dbReference>
<dbReference type="AlphaFoldDB" id="A0A1I1JT43"/>
<reference evidence="2 3" key="1">
    <citation type="submission" date="2016-10" db="EMBL/GenBank/DDBJ databases">
        <authorList>
            <person name="de Groot N.N."/>
        </authorList>
    </citation>
    <scope>NUCLEOTIDE SEQUENCE [LARGE SCALE GENOMIC DNA]</scope>
    <source>
        <strain evidence="2 3">DSM 22900</strain>
    </source>
</reference>
<evidence type="ECO:0008006" key="4">
    <source>
        <dbReference type="Google" id="ProtNLM"/>
    </source>
</evidence>
<dbReference type="Gene3D" id="2.40.160.20">
    <property type="match status" value="1"/>
</dbReference>
<protein>
    <recommendedName>
        <fullName evidence="4">Outer membrane protein beta-barrel domain-containing protein</fullName>
    </recommendedName>
</protein>
<dbReference type="Proteomes" id="UP000199577">
    <property type="component" value="Unassembled WGS sequence"/>
</dbReference>
<proteinExistence type="predicted"/>
<dbReference type="RefSeq" id="WP_090974144.1">
    <property type="nucleotide sequence ID" value="NZ_FOLL01000013.1"/>
</dbReference>
<gene>
    <name evidence="2" type="ORF">SAMN05421747_11343</name>
</gene>
<dbReference type="STRING" id="623281.SAMN05421747_11343"/>
<keyword evidence="3" id="KW-1185">Reference proteome</keyword>
<evidence type="ECO:0000313" key="3">
    <source>
        <dbReference type="Proteomes" id="UP000199577"/>
    </source>
</evidence>
<sequence length="244" mass="27397">MRHILLVATLCFGCLQLSAQVTRVDTVTYPTPAIPKQHKSNFNTDFGYTVAIRAYAYEQFPQLFNQSAEQPNRSSSFNGLLFKLNDNQISYRLQAAYFDDVVSLDNACEGCPPSMTGQLKNTAIKVGMEKNVNYSRFQPYFGADLGFMVQRFNTEGHGPVIAEDNRNALLFSPFIGAKVYIVPRVAIGAEANVNIAFTHQKTSNYYSEALAARTADQTKKYRWEYFFAPIAAITVQYNFGLLSQ</sequence>
<feature type="chain" id="PRO_5011481065" description="Outer membrane protein beta-barrel domain-containing protein" evidence="1">
    <location>
        <begin position="20"/>
        <end position="244"/>
    </location>
</feature>
<accession>A0A1I1JT43</accession>
<keyword evidence="1" id="KW-0732">Signal</keyword>
<evidence type="ECO:0000313" key="2">
    <source>
        <dbReference type="EMBL" id="SFC51817.1"/>
    </source>
</evidence>
<feature type="signal peptide" evidence="1">
    <location>
        <begin position="1"/>
        <end position="19"/>
    </location>
</feature>
<dbReference type="OrthoDB" id="752592at2"/>
<evidence type="ECO:0000256" key="1">
    <source>
        <dbReference type="SAM" id="SignalP"/>
    </source>
</evidence>
<name>A0A1I1JT43_9SPHI</name>
<organism evidence="2 3">
    <name type="scientific">Parapedobacter composti</name>
    <dbReference type="NCBI Taxonomy" id="623281"/>
    <lineage>
        <taxon>Bacteria</taxon>
        <taxon>Pseudomonadati</taxon>
        <taxon>Bacteroidota</taxon>
        <taxon>Sphingobacteriia</taxon>
        <taxon>Sphingobacteriales</taxon>
        <taxon>Sphingobacteriaceae</taxon>
        <taxon>Parapedobacter</taxon>
    </lineage>
</organism>